<keyword evidence="2" id="KW-1185">Reference proteome</keyword>
<comment type="caution">
    <text evidence="1">The sequence shown here is derived from an EMBL/GenBank/DDBJ whole genome shotgun (WGS) entry which is preliminary data.</text>
</comment>
<gene>
    <name evidence="1" type="ORF">CDD82_2420</name>
</gene>
<proteinExistence type="predicted"/>
<organism evidence="1 2">
    <name type="scientific">Ophiocordyceps australis</name>
    <dbReference type="NCBI Taxonomy" id="1399860"/>
    <lineage>
        <taxon>Eukaryota</taxon>
        <taxon>Fungi</taxon>
        <taxon>Dikarya</taxon>
        <taxon>Ascomycota</taxon>
        <taxon>Pezizomycotina</taxon>
        <taxon>Sordariomycetes</taxon>
        <taxon>Hypocreomycetidae</taxon>
        <taxon>Hypocreales</taxon>
        <taxon>Ophiocordycipitaceae</taxon>
        <taxon>Ophiocordyceps</taxon>
    </lineage>
</organism>
<dbReference type="EMBL" id="NJEU01001877">
    <property type="protein sequence ID" value="PHH59666.1"/>
    <property type="molecule type" value="Genomic_DNA"/>
</dbReference>
<reference evidence="1 2" key="1">
    <citation type="submission" date="2017-06" db="EMBL/GenBank/DDBJ databases">
        <title>Ant-infecting Ophiocordyceps genomes reveal a high diversity of potential behavioral manipulation genes and a possible major role for enterotoxins.</title>
        <authorList>
            <person name="De Bekker C."/>
            <person name="Evans H.C."/>
            <person name="Brachmann A."/>
            <person name="Hughes D.P."/>
        </authorList>
    </citation>
    <scope>NUCLEOTIDE SEQUENCE [LARGE SCALE GENOMIC DNA]</scope>
    <source>
        <strain evidence="1 2">1348a</strain>
    </source>
</reference>
<evidence type="ECO:0000313" key="1">
    <source>
        <dbReference type="EMBL" id="PHH59666.1"/>
    </source>
</evidence>
<dbReference type="Proteomes" id="UP000224854">
    <property type="component" value="Unassembled WGS sequence"/>
</dbReference>
<evidence type="ECO:0000313" key="2">
    <source>
        <dbReference type="Proteomes" id="UP000224854"/>
    </source>
</evidence>
<protein>
    <recommendedName>
        <fullName evidence="3">F-box domain-containing protein</fullName>
    </recommendedName>
</protein>
<accession>A0A2C5XW62</accession>
<evidence type="ECO:0008006" key="3">
    <source>
        <dbReference type="Google" id="ProtNLM"/>
    </source>
</evidence>
<dbReference type="OrthoDB" id="3594971at2759"/>
<sequence>MQLFQVGPSGPSSPATYTQSLLYQVVKHHIDALQTLELTCKTALFGLDALERHATTLQVLRLQDHVGFQDDSRTCPTLGHDSVRELASALVHVHTLELDMDTAEATEFLEAVCLFPRLHTLTLHVQTRVRPDDEAEVHSDADDEAAAEMLGLLLRRRKGGVAWRRVTINVGGWRRAMVRRVGYEWKKQNQRGVFAERCFVMEAHEEGGYAVRDEACQKGSLRRRLADQA</sequence>
<dbReference type="AlphaFoldDB" id="A0A2C5XW62"/>
<name>A0A2C5XW62_9HYPO</name>